<dbReference type="OrthoDB" id="536881at2759"/>
<evidence type="ECO:0000256" key="5">
    <source>
        <dbReference type="ARBA" id="ARBA00023180"/>
    </source>
</evidence>
<dbReference type="GO" id="GO:0009277">
    <property type="term" value="C:fungal-type cell wall"/>
    <property type="evidence" value="ECO:0007669"/>
    <property type="project" value="TreeGrafter"/>
</dbReference>
<comment type="subcellular location">
    <subcellularLocation>
        <location evidence="1">Secreted</location>
        <location evidence="1">Cell wall</location>
    </subcellularLocation>
</comment>
<evidence type="ECO:0000256" key="1">
    <source>
        <dbReference type="ARBA" id="ARBA00004191"/>
    </source>
</evidence>
<evidence type="ECO:0000256" key="6">
    <source>
        <dbReference type="SAM" id="MobiDB-lite"/>
    </source>
</evidence>
<feature type="region of interest" description="Disordered" evidence="6">
    <location>
        <begin position="458"/>
        <end position="481"/>
    </location>
</feature>
<dbReference type="Gene3D" id="3.80.20.20">
    <property type="entry name" value="Receptor L-domain"/>
    <property type="match status" value="1"/>
</dbReference>
<dbReference type="PANTHER" id="PTHR31018:SF3">
    <property type="entry name" value="RECEPTOR PROTEIN-TYROSINE KINASE"/>
    <property type="match status" value="1"/>
</dbReference>
<dbReference type="AlphaFoldDB" id="A0A9N9PRT1"/>
<evidence type="ECO:0000256" key="4">
    <source>
        <dbReference type="ARBA" id="ARBA00022729"/>
    </source>
</evidence>
<comment type="caution">
    <text evidence="9">The sequence shown here is derived from an EMBL/GenBank/DDBJ whole genome shotgun (WGS) entry which is preliminary data.</text>
</comment>
<dbReference type="GO" id="GO:0005886">
    <property type="term" value="C:plasma membrane"/>
    <property type="evidence" value="ECO:0007669"/>
    <property type="project" value="TreeGrafter"/>
</dbReference>
<evidence type="ECO:0000313" key="10">
    <source>
        <dbReference type="Proteomes" id="UP000696280"/>
    </source>
</evidence>
<evidence type="ECO:0000313" key="9">
    <source>
        <dbReference type="EMBL" id="CAG8953435.1"/>
    </source>
</evidence>
<feature type="signal peptide" evidence="8">
    <location>
        <begin position="1"/>
        <end position="20"/>
    </location>
</feature>
<dbReference type="EMBL" id="CAJVRL010000050">
    <property type="protein sequence ID" value="CAG8953435.1"/>
    <property type="molecule type" value="Genomic_DNA"/>
</dbReference>
<dbReference type="PANTHER" id="PTHR31018">
    <property type="entry name" value="SPORULATION-SPECIFIC PROTEIN-RELATED"/>
    <property type="match status" value="1"/>
</dbReference>
<feature type="chain" id="PRO_5040294931" evidence="8">
    <location>
        <begin position="21"/>
        <end position="604"/>
    </location>
</feature>
<feature type="region of interest" description="Disordered" evidence="6">
    <location>
        <begin position="563"/>
        <end position="604"/>
    </location>
</feature>
<keyword evidence="7" id="KW-1133">Transmembrane helix</keyword>
<evidence type="ECO:0000256" key="2">
    <source>
        <dbReference type="ARBA" id="ARBA00022512"/>
    </source>
</evidence>
<evidence type="ECO:0000256" key="7">
    <source>
        <dbReference type="SAM" id="Phobius"/>
    </source>
</evidence>
<keyword evidence="7" id="KW-0812">Transmembrane</keyword>
<protein>
    <submittedName>
        <fullName evidence="9">Uncharacterized protein</fullName>
    </submittedName>
</protein>
<feature type="compositionally biased region" description="Basic and acidic residues" evidence="6">
    <location>
        <begin position="586"/>
        <end position="604"/>
    </location>
</feature>
<keyword evidence="5" id="KW-0325">Glycoprotein</keyword>
<proteinExistence type="predicted"/>
<sequence length="604" mass="65647">MLVTNLCLAFLTCGIRVILGQTSPGSQINYSSPCQGDITLFSQADIDAISDCVFFDGNVTTDHSFSGELYLPKLETLFGRLDCANETLFDSTGVMTALILPRLRTLESLTVDSLTKITTIWLPSLSNYTDRIHLLYLPALRNLSSLNLSLPERPDNLSSPASSQQSSLSIVDTNITTLSVLFTGWLKTVFIAENRNLANINMIFDTVDNIEISNIANIRFTSPTARNVVVAGDLVISDCQEYVPSSRHSYQGGNYIVRNCNTTLLDPLPLPASGDLVLMNNPRMASLGTKPSVPDLGRGTRINNKSGNINITNCPSLKRFEVWRGHFLEMEIIGDSLTIAKCASLNRISLPGTTEISGSFTFSDCPLLNNISMPALQIISEDLKITNNSNLKTVSFPSLQSISGSSQIEGNFSDLQFPILERATKGFSINTTDNTFTCSTLDDFYSSHIIRAPYSCSASKSTKNTTAGAQPTSPSEHKSSSFSTAAKVGIGISIGIPLLALFIGTRIVLQKRNKNNEVLSSVSKEAELPQGGHHEIAELELSRPGAELSQGGHHEMTEMAAISGPGELPAHPFEHDSPVIANQEAEYERENGERERDADMRGVR</sequence>
<dbReference type="InterPro" id="IPR051648">
    <property type="entry name" value="CWI-Assembly_Regulator"/>
</dbReference>
<keyword evidence="7" id="KW-0472">Membrane</keyword>
<accession>A0A9N9PRT1</accession>
<feature type="transmembrane region" description="Helical" evidence="7">
    <location>
        <begin position="488"/>
        <end position="509"/>
    </location>
</feature>
<evidence type="ECO:0000256" key="3">
    <source>
        <dbReference type="ARBA" id="ARBA00022525"/>
    </source>
</evidence>
<keyword evidence="3" id="KW-0964">Secreted</keyword>
<reference evidence="9" key="1">
    <citation type="submission" date="2021-07" db="EMBL/GenBank/DDBJ databases">
        <authorList>
            <person name="Durling M."/>
        </authorList>
    </citation>
    <scope>NUCLEOTIDE SEQUENCE</scope>
</reference>
<evidence type="ECO:0000256" key="8">
    <source>
        <dbReference type="SAM" id="SignalP"/>
    </source>
</evidence>
<dbReference type="InterPro" id="IPR036941">
    <property type="entry name" value="Rcpt_L-dom_sf"/>
</dbReference>
<dbReference type="GO" id="GO:0031505">
    <property type="term" value="P:fungal-type cell wall organization"/>
    <property type="evidence" value="ECO:0007669"/>
    <property type="project" value="TreeGrafter"/>
</dbReference>
<gene>
    <name evidence="9" type="ORF">HYFRA_00010184</name>
</gene>
<organism evidence="9 10">
    <name type="scientific">Hymenoscyphus fraxineus</name>
    <dbReference type="NCBI Taxonomy" id="746836"/>
    <lineage>
        <taxon>Eukaryota</taxon>
        <taxon>Fungi</taxon>
        <taxon>Dikarya</taxon>
        <taxon>Ascomycota</taxon>
        <taxon>Pezizomycotina</taxon>
        <taxon>Leotiomycetes</taxon>
        <taxon>Helotiales</taxon>
        <taxon>Helotiaceae</taxon>
        <taxon>Hymenoscyphus</taxon>
    </lineage>
</organism>
<name>A0A9N9PRT1_9HELO</name>
<dbReference type="GO" id="GO:0009986">
    <property type="term" value="C:cell surface"/>
    <property type="evidence" value="ECO:0007669"/>
    <property type="project" value="TreeGrafter"/>
</dbReference>
<dbReference type="SUPFAM" id="SSF52058">
    <property type="entry name" value="L domain-like"/>
    <property type="match status" value="1"/>
</dbReference>
<keyword evidence="2" id="KW-0134">Cell wall</keyword>
<keyword evidence="10" id="KW-1185">Reference proteome</keyword>
<keyword evidence="4 8" id="KW-0732">Signal</keyword>
<dbReference type="Proteomes" id="UP000696280">
    <property type="component" value="Unassembled WGS sequence"/>
</dbReference>